<dbReference type="Proteomes" id="UP001357223">
    <property type="component" value="Chromosome"/>
</dbReference>
<protein>
    <submittedName>
        <fullName evidence="1">Uncharacterized protein</fullName>
    </submittedName>
</protein>
<keyword evidence="2" id="KW-1185">Reference proteome</keyword>
<organism evidence="1 2">
    <name type="scientific">Niallia oryzisoli</name>
    <dbReference type="NCBI Taxonomy" id="1737571"/>
    <lineage>
        <taxon>Bacteria</taxon>
        <taxon>Bacillati</taxon>
        <taxon>Bacillota</taxon>
        <taxon>Bacilli</taxon>
        <taxon>Bacillales</taxon>
        <taxon>Bacillaceae</taxon>
        <taxon>Niallia</taxon>
    </lineage>
</organism>
<evidence type="ECO:0000313" key="1">
    <source>
        <dbReference type="EMBL" id="WVX79425.1"/>
    </source>
</evidence>
<sequence length="161" mass="18630">MRKWVKHEDPDNKYGATFTLGDKHSDLPKGAIVSVTRGENFNIPRLMINGILNQFIMKSLAKNENLIYAELTGQLQGGVGQTLTVWRDPKLMNTFRTKGFHQFSRRFFSWVFYSGKVKAYFHTWKVESIPTSQEAEAYAVKNGRYFEGGKLIRKANYRKID</sequence>
<accession>A0ABZ2C7B9</accession>
<reference evidence="1 2" key="1">
    <citation type="submission" date="2023-10" db="EMBL/GenBank/DDBJ databases">
        <title>Niallia locisalis sp.nov. isolated from a salt pond sample.</title>
        <authorList>
            <person name="Li X.-J."/>
            <person name="Dong L."/>
        </authorList>
    </citation>
    <scope>NUCLEOTIDE SEQUENCE [LARGE SCALE GENOMIC DNA]</scope>
    <source>
        <strain evidence="1 2">DSM 29761</strain>
    </source>
</reference>
<evidence type="ECO:0000313" key="2">
    <source>
        <dbReference type="Proteomes" id="UP001357223"/>
    </source>
</evidence>
<dbReference type="EMBL" id="CP137640">
    <property type="protein sequence ID" value="WVX79425.1"/>
    <property type="molecule type" value="Genomic_DNA"/>
</dbReference>
<name>A0ABZ2C7B9_9BACI</name>
<proteinExistence type="predicted"/>
<dbReference type="RefSeq" id="WP_338448359.1">
    <property type="nucleotide sequence ID" value="NZ_CP137640.1"/>
</dbReference>
<gene>
    <name evidence="1" type="ORF">R4Z09_19215</name>
</gene>